<evidence type="ECO:0000259" key="6">
    <source>
        <dbReference type="PROSITE" id="PS50850"/>
    </source>
</evidence>
<dbReference type="AlphaFoldDB" id="A0A4V2Q337"/>
<dbReference type="GO" id="GO:0005886">
    <property type="term" value="C:plasma membrane"/>
    <property type="evidence" value="ECO:0007669"/>
    <property type="project" value="UniProtKB-SubCell"/>
</dbReference>
<feature type="transmembrane region" description="Helical" evidence="5">
    <location>
        <begin position="171"/>
        <end position="191"/>
    </location>
</feature>
<feature type="transmembrane region" description="Helical" evidence="5">
    <location>
        <begin position="268"/>
        <end position="292"/>
    </location>
</feature>
<dbReference type="CDD" id="cd17321">
    <property type="entry name" value="MFS_MMR_MDR_like"/>
    <property type="match status" value="1"/>
</dbReference>
<dbReference type="PANTHER" id="PTHR42718">
    <property type="entry name" value="MAJOR FACILITATOR SUPERFAMILY MULTIDRUG TRANSPORTER MFSC"/>
    <property type="match status" value="1"/>
</dbReference>
<gene>
    <name evidence="7" type="ORF">EZJ58_3382</name>
</gene>
<feature type="domain" description="Major facilitator superfamily (MFS) profile" evidence="6">
    <location>
        <begin position="21"/>
        <end position="457"/>
    </location>
</feature>
<dbReference type="Gene3D" id="1.20.1720.10">
    <property type="entry name" value="Multidrug resistance protein D"/>
    <property type="match status" value="1"/>
</dbReference>
<comment type="caution">
    <text evidence="7">The sequence shown here is derived from an EMBL/GenBank/DDBJ whole genome shotgun (WGS) entry which is preliminary data.</text>
</comment>
<evidence type="ECO:0000256" key="4">
    <source>
        <dbReference type="ARBA" id="ARBA00023136"/>
    </source>
</evidence>
<feature type="transmembrane region" description="Helical" evidence="5">
    <location>
        <begin position="435"/>
        <end position="455"/>
    </location>
</feature>
<dbReference type="InterPro" id="IPR005829">
    <property type="entry name" value="Sugar_transporter_CS"/>
</dbReference>
<feature type="transmembrane region" description="Helical" evidence="5">
    <location>
        <begin position="236"/>
        <end position="256"/>
    </location>
</feature>
<dbReference type="InterPro" id="IPR011701">
    <property type="entry name" value="MFS"/>
</dbReference>
<comment type="subcellular location">
    <subcellularLocation>
        <location evidence="1">Endomembrane system</location>
        <topology evidence="1">Multi-pass membrane protein</topology>
    </subcellularLocation>
</comment>
<dbReference type="InterPro" id="IPR036259">
    <property type="entry name" value="MFS_trans_sf"/>
</dbReference>
<feature type="transmembrane region" description="Helical" evidence="5">
    <location>
        <begin position="362"/>
        <end position="389"/>
    </location>
</feature>
<name>A0A4V2Q337_9GAMM</name>
<feature type="transmembrane region" description="Helical" evidence="5">
    <location>
        <begin position="203"/>
        <end position="224"/>
    </location>
</feature>
<sequence length="457" mass="47440">MPDTINERQRGRAYVSPSAWALIVIGAGSVLSSLDLFVVNVAFPAIRDGFPGVTNQAMSWVISAYSIAFAAFLVPSGRIADIYGRKRVFKAGLLVFTVASVACAFAPGALTLIGARGLQGLGAALMIPTSLGLLLAAYPQERHKRMVGIWAATGSVASALGPVLGGALVDINWRLIFIVNLFVAAPAWRLSKHLTETPIVNSAFPDVMGSLMLIIGLALLVAGISYAGDWGVTSTALWSVYCGAALSLALFVRRCLTCPSPALDLRVFAVSTFTVATVGMAFFYMGFAIMLLGGSLFLTEVWRWGPMLTGAALGVGPCAAVAAALLAGRTTFSPKQLTLAAGLLFFIAGLWWYALLGAESQYFFAYLPGIVFTGAGAGIGQTGFLAGGASALPAHQYATGTAIINTSRQIGAAIGVAVFVAVAGTALHAGQFKTAWLLMAAFGLMATLSALLLTVPE</sequence>
<evidence type="ECO:0000313" key="7">
    <source>
        <dbReference type="EMBL" id="TCL05208.1"/>
    </source>
</evidence>
<feature type="transmembrane region" description="Helical" evidence="5">
    <location>
        <begin position="92"/>
        <end position="115"/>
    </location>
</feature>
<dbReference type="InterPro" id="IPR020846">
    <property type="entry name" value="MFS_dom"/>
</dbReference>
<dbReference type="PROSITE" id="PS50850">
    <property type="entry name" value="MFS"/>
    <property type="match status" value="1"/>
</dbReference>
<proteinExistence type="predicted"/>
<accession>A0A4V2Q337</accession>
<feature type="transmembrane region" description="Helical" evidence="5">
    <location>
        <begin position="146"/>
        <end position="165"/>
    </location>
</feature>
<evidence type="ECO:0000256" key="1">
    <source>
        <dbReference type="ARBA" id="ARBA00004127"/>
    </source>
</evidence>
<evidence type="ECO:0000256" key="3">
    <source>
        <dbReference type="ARBA" id="ARBA00022989"/>
    </source>
</evidence>
<evidence type="ECO:0000313" key="8">
    <source>
        <dbReference type="Proteomes" id="UP000294555"/>
    </source>
</evidence>
<organism evidence="7 8">
    <name type="scientific">Sodalis ligni</name>
    <dbReference type="NCBI Taxonomy" id="2697027"/>
    <lineage>
        <taxon>Bacteria</taxon>
        <taxon>Pseudomonadati</taxon>
        <taxon>Pseudomonadota</taxon>
        <taxon>Gammaproteobacteria</taxon>
        <taxon>Enterobacterales</taxon>
        <taxon>Bruguierivoracaceae</taxon>
        <taxon>Sodalis</taxon>
    </lineage>
</organism>
<protein>
    <submittedName>
        <fullName evidence="7">MFS transporter</fullName>
    </submittedName>
</protein>
<dbReference type="RefSeq" id="WP_243701483.1">
    <property type="nucleotide sequence ID" value="NZ_SJOI01000001.1"/>
</dbReference>
<feature type="transmembrane region" description="Helical" evidence="5">
    <location>
        <begin position="304"/>
        <end position="325"/>
    </location>
</feature>
<dbReference type="GO" id="GO:0022857">
    <property type="term" value="F:transmembrane transporter activity"/>
    <property type="evidence" value="ECO:0007669"/>
    <property type="project" value="InterPro"/>
</dbReference>
<feature type="transmembrane region" description="Helical" evidence="5">
    <location>
        <begin position="410"/>
        <end position="429"/>
    </location>
</feature>
<keyword evidence="8" id="KW-1185">Reference proteome</keyword>
<keyword evidence="2 5" id="KW-0812">Transmembrane</keyword>
<keyword evidence="3 5" id="KW-1133">Transmembrane helix</keyword>
<keyword evidence="4 5" id="KW-0472">Membrane</keyword>
<dbReference type="PANTHER" id="PTHR42718:SF48">
    <property type="entry name" value="CONSERVED TWO-DOMAIN MEMBRANE PROTEIN-RELATED"/>
    <property type="match status" value="1"/>
</dbReference>
<dbReference type="Proteomes" id="UP000294555">
    <property type="component" value="Unassembled WGS sequence"/>
</dbReference>
<feature type="transmembrane region" description="Helical" evidence="5">
    <location>
        <begin position="58"/>
        <end position="80"/>
    </location>
</feature>
<evidence type="ECO:0000256" key="2">
    <source>
        <dbReference type="ARBA" id="ARBA00022692"/>
    </source>
</evidence>
<feature type="transmembrane region" description="Helical" evidence="5">
    <location>
        <begin position="121"/>
        <end position="139"/>
    </location>
</feature>
<dbReference type="PROSITE" id="PS00216">
    <property type="entry name" value="SUGAR_TRANSPORT_1"/>
    <property type="match status" value="1"/>
</dbReference>
<dbReference type="Pfam" id="PF07690">
    <property type="entry name" value="MFS_1"/>
    <property type="match status" value="1"/>
</dbReference>
<dbReference type="EMBL" id="SJOI01000001">
    <property type="protein sequence ID" value="TCL05208.1"/>
    <property type="molecule type" value="Genomic_DNA"/>
</dbReference>
<feature type="transmembrane region" description="Helical" evidence="5">
    <location>
        <begin position="337"/>
        <end position="356"/>
    </location>
</feature>
<dbReference type="SUPFAM" id="SSF103473">
    <property type="entry name" value="MFS general substrate transporter"/>
    <property type="match status" value="1"/>
</dbReference>
<reference evidence="7 8" key="1">
    <citation type="submission" date="2019-02" db="EMBL/GenBank/DDBJ databases">
        <title>Investigation of anaerobic lignin degradation for improved lignocellulosic biofuels.</title>
        <authorList>
            <person name="Deangelis K."/>
        </authorList>
    </citation>
    <scope>NUCLEOTIDE SEQUENCE [LARGE SCALE GENOMIC DNA]</scope>
    <source>
        <strain evidence="7 8">159R</strain>
    </source>
</reference>
<feature type="transmembrane region" description="Helical" evidence="5">
    <location>
        <begin position="20"/>
        <end position="46"/>
    </location>
</feature>
<evidence type="ECO:0000256" key="5">
    <source>
        <dbReference type="SAM" id="Phobius"/>
    </source>
</evidence>